<dbReference type="Pfam" id="PF08268">
    <property type="entry name" value="FBA_3"/>
    <property type="match status" value="1"/>
</dbReference>
<reference evidence="3" key="1">
    <citation type="journal article" date="2014" name="Nat. Commun.">
        <title>The emerging biofuel crop Camelina sativa retains a highly undifferentiated hexaploid genome structure.</title>
        <authorList>
            <person name="Kagale S."/>
            <person name="Koh C."/>
            <person name="Nixon J."/>
            <person name="Bollina V."/>
            <person name="Clarke W.E."/>
            <person name="Tuteja R."/>
            <person name="Spillane C."/>
            <person name="Robinson S.J."/>
            <person name="Links M.G."/>
            <person name="Clarke C."/>
            <person name="Higgins E.E."/>
            <person name="Huebert T."/>
            <person name="Sharpe A.G."/>
            <person name="Parkin I.A."/>
        </authorList>
    </citation>
    <scope>NUCLEOTIDE SEQUENCE [LARGE SCALE GENOMIC DNA]</scope>
    <source>
        <strain evidence="3">cv. DH55</strain>
    </source>
</reference>
<dbReference type="RefSeq" id="XP_019094602.1">
    <property type="nucleotide sequence ID" value="XM_019239057.1"/>
</dbReference>
<name>A0ABM1R6G4_CAMSA</name>
<accession>A0ABM1R6G4</accession>
<feature type="compositionally biased region" description="Acidic residues" evidence="1">
    <location>
        <begin position="88"/>
        <end position="100"/>
    </location>
</feature>
<feature type="domain" description="F-box" evidence="2">
    <location>
        <begin position="29"/>
        <end position="69"/>
    </location>
</feature>
<dbReference type="NCBIfam" id="TIGR01640">
    <property type="entry name" value="F_box_assoc_1"/>
    <property type="match status" value="1"/>
</dbReference>
<evidence type="ECO:0000313" key="3">
    <source>
        <dbReference type="Proteomes" id="UP000694864"/>
    </source>
</evidence>
<keyword evidence="3" id="KW-1185">Reference proteome</keyword>
<protein>
    <submittedName>
        <fullName evidence="4">F-box protein At1g53360</fullName>
    </submittedName>
</protein>
<proteinExistence type="predicted"/>
<dbReference type="InterPro" id="IPR036047">
    <property type="entry name" value="F-box-like_dom_sf"/>
</dbReference>
<organism evidence="3 4">
    <name type="scientific">Camelina sativa</name>
    <name type="common">False flax</name>
    <name type="synonym">Myagrum sativum</name>
    <dbReference type="NCBI Taxonomy" id="90675"/>
    <lineage>
        <taxon>Eukaryota</taxon>
        <taxon>Viridiplantae</taxon>
        <taxon>Streptophyta</taxon>
        <taxon>Embryophyta</taxon>
        <taxon>Tracheophyta</taxon>
        <taxon>Spermatophyta</taxon>
        <taxon>Magnoliopsida</taxon>
        <taxon>eudicotyledons</taxon>
        <taxon>Gunneridae</taxon>
        <taxon>Pentapetalae</taxon>
        <taxon>rosids</taxon>
        <taxon>malvids</taxon>
        <taxon>Brassicales</taxon>
        <taxon>Brassicaceae</taxon>
        <taxon>Camelineae</taxon>
        <taxon>Camelina</taxon>
    </lineage>
</organism>
<dbReference type="SMART" id="SM00256">
    <property type="entry name" value="FBOX"/>
    <property type="match status" value="1"/>
</dbReference>
<dbReference type="InterPro" id="IPR013187">
    <property type="entry name" value="F-box-assoc_dom_typ3"/>
</dbReference>
<dbReference type="GeneID" id="109129985"/>
<sequence>MKNNLEQQFSEDLLIAQSSNLVRQDSDPIPVDLLIDIFSRVPAYSIARFRCVSKSLESILRRPDFTELFLTKSVSRPRLLFVVPVNDSDNEDSDNEDPVNEESFVSSSPQPQNPDDNSSLSVDWSSFGTGESIFLPSVKASGITESYFGFDPISKQFKVLCITWSRDGTPDTHRILTLETGIKRRWRTIQDPVLPHDSMDYNICINGVLYYGATFPDGCSKMVCFDFRFEKFSFVKLHKDIVPNRRLQLFNCKGKLGAHQRCGSYEERFALWVLEDAGEHIWSKRICILPSQLDKACFFLGMTGTGEIVFSPVTGYHPFCIYYYNIERHTVTRINIQGFEKFEHSMTSVSTFLDYEFKASVGETLYFGFQ</sequence>
<dbReference type="SUPFAM" id="SSF81383">
    <property type="entry name" value="F-box domain"/>
    <property type="match status" value="1"/>
</dbReference>
<reference evidence="4" key="2">
    <citation type="submission" date="2025-08" db="UniProtKB">
        <authorList>
            <consortium name="RefSeq"/>
        </authorList>
    </citation>
    <scope>IDENTIFICATION</scope>
    <source>
        <tissue evidence="4">Leaf</tissue>
    </source>
</reference>
<dbReference type="PANTHER" id="PTHR31111">
    <property type="entry name" value="BNAA05G37150D PROTEIN-RELATED"/>
    <property type="match status" value="1"/>
</dbReference>
<dbReference type="InterPro" id="IPR017451">
    <property type="entry name" value="F-box-assoc_interact_dom"/>
</dbReference>
<gene>
    <name evidence="4" type="primary">LOC109129985</name>
</gene>
<feature type="region of interest" description="Disordered" evidence="1">
    <location>
        <begin position="86"/>
        <end position="121"/>
    </location>
</feature>
<dbReference type="Pfam" id="PF00646">
    <property type="entry name" value="F-box"/>
    <property type="match status" value="1"/>
</dbReference>
<dbReference type="InterPro" id="IPR001810">
    <property type="entry name" value="F-box_dom"/>
</dbReference>
<evidence type="ECO:0000256" key="1">
    <source>
        <dbReference type="SAM" id="MobiDB-lite"/>
    </source>
</evidence>
<dbReference type="Proteomes" id="UP000694864">
    <property type="component" value="Chromosome 17"/>
</dbReference>
<evidence type="ECO:0000313" key="4">
    <source>
        <dbReference type="RefSeq" id="XP_019094602.1"/>
    </source>
</evidence>
<feature type="compositionally biased region" description="Polar residues" evidence="1">
    <location>
        <begin position="104"/>
        <end position="121"/>
    </location>
</feature>
<evidence type="ECO:0000259" key="2">
    <source>
        <dbReference type="SMART" id="SM00256"/>
    </source>
</evidence>
<dbReference type="PANTHER" id="PTHR31111:SF65">
    <property type="entry name" value="F-BOX DOMAIN-CONTAINING PROTEIN"/>
    <property type="match status" value="1"/>
</dbReference>